<protein>
    <recommendedName>
        <fullName evidence="2">ParB/Spo0J HTH domain-containing protein</fullName>
    </recommendedName>
</protein>
<comment type="caution">
    <text evidence="3">The sequence shown here is derived from an EMBL/GenBank/DDBJ whole genome shotgun (WGS) entry which is preliminary data.</text>
</comment>
<dbReference type="FunFam" id="1.10.10.2830:FF:000001">
    <property type="entry name" value="Chromosome partitioning protein ParB"/>
    <property type="match status" value="1"/>
</dbReference>
<evidence type="ECO:0000256" key="1">
    <source>
        <dbReference type="ARBA" id="ARBA00006295"/>
    </source>
</evidence>
<dbReference type="PANTHER" id="PTHR33375">
    <property type="entry name" value="CHROMOSOME-PARTITIONING PROTEIN PARB-RELATED"/>
    <property type="match status" value="1"/>
</dbReference>
<dbReference type="EMBL" id="BART01018719">
    <property type="protein sequence ID" value="GAG77258.1"/>
    <property type="molecule type" value="Genomic_DNA"/>
</dbReference>
<feature type="non-terminal residue" evidence="3">
    <location>
        <position position="1"/>
    </location>
</feature>
<gene>
    <name evidence="3" type="ORF">S01H4_35252</name>
</gene>
<dbReference type="InterPro" id="IPR050336">
    <property type="entry name" value="Chromosome_partition/occlusion"/>
</dbReference>
<name>X1AYT7_9ZZZZ</name>
<dbReference type="InterPro" id="IPR004437">
    <property type="entry name" value="ParB/RepB/Spo0J"/>
</dbReference>
<dbReference type="Gene3D" id="1.10.10.2830">
    <property type="match status" value="1"/>
</dbReference>
<proteinExistence type="inferred from homology"/>
<organism evidence="3">
    <name type="scientific">marine sediment metagenome</name>
    <dbReference type="NCBI Taxonomy" id="412755"/>
    <lineage>
        <taxon>unclassified sequences</taxon>
        <taxon>metagenomes</taxon>
        <taxon>ecological metagenomes</taxon>
    </lineage>
</organism>
<reference evidence="3" key="1">
    <citation type="journal article" date="2014" name="Front. Microbiol.">
        <title>High frequency of phylogenetically diverse reductive dehalogenase-homologous genes in deep subseafloor sedimentary metagenomes.</title>
        <authorList>
            <person name="Kawai M."/>
            <person name="Futagami T."/>
            <person name="Toyoda A."/>
            <person name="Takaki Y."/>
            <person name="Nishi S."/>
            <person name="Hori S."/>
            <person name="Arai W."/>
            <person name="Tsubouchi T."/>
            <person name="Morono Y."/>
            <person name="Uchiyama I."/>
            <person name="Ito T."/>
            <person name="Fujiyama A."/>
            <person name="Inagaki F."/>
            <person name="Takami H."/>
        </authorList>
    </citation>
    <scope>NUCLEOTIDE SEQUENCE</scope>
    <source>
        <strain evidence="3">Expedition CK06-06</strain>
    </source>
</reference>
<feature type="domain" description="ParB/Spo0J HTH" evidence="2">
    <location>
        <begin position="2"/>
        <end position="102"/>
    </location>
</feature>
<dbReference type="GO" id="GO:0045881">
    <property type="term" value="P:positive regulation of sporulation resulting in formation of a cellular spore"/>
    <property type="evidence" value="ECO:0007669"/>
    <property type="project" value="TreeGrafter"/>
</dbReference>
<dbReference type="InterPro" id="IPR041468">
    <property type="entry name" value="HTH_ParB/Spo0J"/>
</dbReference>
<dbReference type="AlphaFoldDB" id="X1AYT7"/>
<dbReference type="NCBIfam" id="TIGR00180">
    <property type="entry name" value="parB_part"/>
    <property type="match status" value="1"/>
</dbReference>
<dbReference type="GO" id="GO:0005694">
    <property type="term" value="C:chromosome"/>
    <property type="evidence" value="ECO:0007669"/>
    <property type="project" value="TreeGrafter"/>
</dbReference>
<dbReference type="PANTHER" id="PTHR33375:SF1">
    <property type="entry name" value="CHROMOSOME-PARTITIONING PROTEIN PARB-RELATED"/>
    <property type="match status" value="1"/>
</dbReference>
<accession>X1AYT7</accession>
<dbReference type="GO" id="GO:0007059">
    <property type="term" value="P:chromosome segregation"/>
    <property type="evidence" value="ECO:0007669"/>
    <property type="project" value="TreeGrafter"/>
</dbReference>
<sequence length="171" mass="18861">REDLNSIERASAYKKLVDDFNITHEDLSQVLGISRVSVTNTLRLLTLPEEIKEMLIREVITAGHAMALLSIPEDKDRIAVAKKVIKKGLNVRQTENLVKRMSDEGRVADIPAKFKALIPTSIFNASTINVLPAPVSPDKIVSPGENLMCALSIKAIFSTFISFNNPLPLLL</sequence>
<evidence type="ECO:0000259" key="2">
    <source>
        <dbReference type="Pfam" id="PF17762"/>
    </source>
</evidence>
<evidence type="ECO:0000313" key="3">
    <source>
        <dbReference type="EMBL" id="GAG77258.1"/>
    </source>
</evidence>
<dbReference type="SUPFAM" id="SSF109709">
    <property type="entry name" value="KorB DNA-binding domain-like"/>
    <property type="match status" value="1"/>
</dbReference>
<comment type="similarity">
    <text evidence="1">Belongs to the ParB family.</text>
</comment>
<dbReference type="GO" id="GO:0003677">
    <property type="term" value="F:DNA binding"/>
    <property type="evidence" value="ECO:0007669"/>
    <property type="project" value="InterPro"/>
</dbReference>
<dbReference type="Pfam" id="PF17762">
    <property type="entry name" value="HTH_ParB"/>
    <property type="match status" value="1"/>
</dbReference>